<accession>A0A5C1AQ80</accession>
<evidence type="ECO:0000256" key="2">
    <source>
        <dbReference type="SAM" id="SignalP"/>
    </source>
</evidence>
<dbReference type="OrthoDB" id="251278at2"/>
<feature type="compositionally biased region" description="Low complexity" evidence="1">
    <location>
        <begin position="145"/>
        <end position="161"/>
    </location>
</feature>
<evidence type="ECO:0008006" key="5">
    <source>
        <dbReference type="Google" id="ProtNLM"/>
    </source>
</evidence>
<evidence type="ECO:0000313" key="4">
    <source>
        <dbReference type="Proteomes" id="UP000324974"/>
    </source>
</evidence>
<protein>
    <recommendedName>
        <fullName evidence="5">Cytochrome c domain-containing protein</fullName>
    </recommendedName>
</protein>
<feature type="region of interest" description="Disordered" evidence="1">
    <location>
        <begin position="312"/>
        <end position="351"/>
    </location>
</feature>
<dbReference type="RefSeq" id="WP_149114530.1">
    <property type="nucleotide sequence ID" value="NZ_CP042425.1"/>
</dbReference>
<feature type="region of interest" description="Disordered" evidence="1">
    <location>
        <begin position="141"/>
        <end position="162"/>
    </location>
</feature>
<keyword evidence="2" id="KW-0732">Signal</keyword>
<feature type="chain" id="PRO_5022678074" description="Cytochrome c domain-containing protein" evidence="2">
    <location>
        <begin position="22"/>
        <end position="351"/>
    </location>
</feature>
<organism evidence="3 4">
    <name type="scientific">Limnoglobus roseus</name>
    <dbReference type="NCBI Taxonomy" id="2598579"/>
    <lineage>
        <taxon>Bacteria</taxon>
        <taxon>Pseudomonadati</taxon>
        <taxon>Planctomycetota</taxon>
        <taxon>Planctomycetia</taxon>
        <taxon>Gemmatales</taxon>
        <taxon>Gemmataceae</taxon>
        <taxon>Limnoglobus</taxon>
    </lineage>
</organism>
<dbReference type="KEGG" id="lrs:PX52LOC_07302"/>
<name>A0A5C1AQ80_9BACT</name>
<feature type="signal peptide" evidence="2">
    <location>
        <begin position="1"/>
        <end position="21"/>
    </location>
</feature>
<evidence type="ECO:0000313" key="3">
    <source>
        <dbReference type="EMBL" id="QEL20213.1"/>
    </source>
</evidence>
<reference evidence="4" key="1">
    <citation type="submission" date="2019-08" db="EMBL/GenBank/DDBJ databases">
        <title>Limnoglobus roseus gen. nov., sp. nov., a novel freshwater planctomycete with a giant genome from the family Gemmataceae.</title>
        <authorList>
            <person name="Kulichevskaya I.S."/>
            <person name="Naumoff D.G."/>
            <person name="Miroshnikov K."/>
            <person name="Ivanova A."/>
            <person name="Philippov D.A."/>
            <person name="Hakobyan A."/>
            <person name="Rijpstra I.C."/>
            <person name="Sinninghe Damste J.S."/>
            <person name="Liesack W."/>
            <person name="Dedysh S.N."/>
        </authorList>
    </citation>
    <scope>NUCLEOTIDE SEQUENCE [LARGE SCALE GENOMIC DNA]</scope>
    <source>
        <strain evidence="4">PX52</strain>
    </source>
</reference>
<keyword evidence="4" id="KW-1185">Reference proteome</keyword>
<dbReference type="AlphaFoldDB" id="A0A5C1AQ80"/>
<gene>
    <name evidence="3" type="ORF">PX52LOC_07302</name>
</gene>
<dbReference type="Proteomes" id="UP000324974">
    <property type="component" value="Chromosome"/>
</dbReference>
<sequence length="351" mass="36216">MNRSSSWAVAILLLAGLPALAEPPAVKAVLLDDLSILEGTVQEFDGGFVRVTPATGAAKVLSGKSITYVGDSRDKVYDFVASKANIGTADGSLKLAGWCEKVGMTDRALSHARAAAALAPTDSIVREAVVKLEKAVAAKPRTDPAVKPAAATAPTTEKGPPQVAELPADAGIVFASKVQPVLLNQCANCHAQKGHTGAFKLTRIAEGYTNPEATAANLKATAGQLNRDNPTTSPLLTYSLTTHGGQKLAAFGDRQRPAFQHLETWVLAVLPKATGKGFAGNWAPKAAAVPEAEPVSLPGAIVGTSAQPVVAKPFAPPAPVAVPPAAVPPKSNSRDPFDPGRFNSLPKKAEK</sequence>
<proteinExistence type="predicted"/>
<dbReference type="EMBL" id="CP042425">
    <property type="protein sequence ID" value="QEL20213.1"/>
    <property type="molecule type" value="Genomic_DNA"/>
</dbReference>
<evidence type="ECO:0000256" key="1">
    <source>
        <dbReference type="SAM" id="MobiDB-lite"/>
    </source>
</evidence>
<feature type="compositionally biased region" description="Pro residues" evidence="1">
    <location>
        <begin position="314"/>
        <end position="327"/>
    </location>
</feature>